<dbReference type="Proteomes" id="UP000273001">
    <property type="component" value="Chromosome"/>
</dbReference>
<sequence>MAHAAHRHTPDDTSGASGAPGSTALSAGADPVPGTGQAGPSLSLPPTAALTAGRGGQPRLLVDAPAGYGEVYLHGATVTSWRPRGSKEVIFTSRQAVFDGRTAIRGGVPLCLPVFSDGIHGDARPRHGWARTSPWRLLSVSPTREAGVRALFLLSRDHLTALYEVEVGHELVLSLSLRNDAASPRTVEAALHTYLAVHDVTGTEVSGLDGAPFTDNLSGSVLSGLPENPPPGAGGRHLLQRGPVTVSGPVDRIYRSESDLRVSDPGHHRVITVRKRNAASTIVWNPWSTGSAAMPDMADDEFASMLCVEAGAVRQDAPTIMPGESWSMRAVVGTEPA</sequence>
<keyword evidence="4" id="KW-0413">Isomerase</keyword>
<evidence type="ECO:0000256" key="5">
    <source>
        <dbReference type="SAM" id="MobiDB-lite"/>
    </source>
</evidence>
<evidence type="ECO:0000256" key="2">
    <source>
        <dbReference type="ARBA" id="ARBA00005866"/>
    </source>
</evidence>
<dbReference type="CDD" id="cd09020">
    <property type="entry name" value="D-hex-6-P-epi_like"/>
    <property type="match status" value="1"/>
</dbReference>
<keyword evidence="7" id="KW-1185">Reference proteome</keyword>
<evidence type="ECO:0000313" key="6">
    <source>
        <dbReference type="EMBL" id="AYD89859.1"/>
    </source>
</evidence>
<accession>A0ABM6Z3V7</accession>
<dbReference type="InterPro" id="IPR008183">
    <property type="entry name" value="Aldose_1/G6P_1-epimerase"/>
</dbReference>
<dbReference type="Pfam" id="PF01263">
    <property type="entry name" value="Aldose_epim"/>
    <property type="match status" value="1"/>
</dbReference>
<dbReference type="PANTHER" id="PTHR11122">
    <property type="entry name" value="APOSPORY-ASSOCIATED PROTEIN C-RELATED"/>
    <property type="match status" value="1"/>
</dbReference>
<name>A0ABM6Z3V7_9ACTO</name>
<dbReference type="InterPro" id="IPR011013">
    <property type="entry name" value="Gal_mutarotase_sf_dom"/>
</dbReference>
<comment type="catalytic activity">
    <reaction evidence="1">
        <text>alpha-D-glucose 6-phosphate = beta-D-glucose 6-phosphate</text>
        <dbReference type="Rhea" id="RHEA:16249"/>
        <dbReference type="ChEBI" id="CHEBI:58225"/>
        <dbReference type="ChEBI" id="CHEBI:58247"/>
        <dbReference type="EC" id="5.1.3.15"/>
    </reaction>
</comment>
<evidence type="ECO:0000256" key="3">
    <source>
        <dbReference type="ARBA" id="ARBA00012083"/>
    </source>
</evidence>
<feature type="region of interest" description="Disordered" evidence="5">
    <location>
        <begin position="219"/>
        <end position="241"/>
    </location>
</feature>
<gene>
    <name evidence="6" type="ORF">D5R93_07165</name>
</gene>
<feature type="region of interest" description="Disordered" evidence="5">
    <location>
        <begin position="1"/>
        <end position="51"/>
    </location>
</feature>
<protein>
    <recommendedName>
        <fullName evidence="3">glucose-6-phosphate 1-epimerase</fullName>
        <ecNumber evidence="3">5.1.3.15</ecNumber>
    </recommendedName>
</protein>
<dbReference type="PANTHER" id="PTHR11122:SF13">
    <property type="entry name" value="GLUCOSE-6-PHOSPHATE 1-EPIMERASE"/>
    <property type="match status" value="1"/>
</dbReference>
<evidence type="ECO:0000313" key="7">
    <source>
        <dbReference type="Proteomes" id="UP000273001"/>
    </source>
</evidence>
<reference evidence="6 7" key="1">
    <citation type="submission" date="2018-09" db="EMBL/GenBank/DDBJ databases">
        <authorList>
            <person name="Li J."/>
        </authorList>
    </citation>
    <scope>NUCLEOTIDE SEQUENCE [LARGE SCALE GENOMIC DNA]</scope>
    <source>
        <strain evidence="6 7">2129</strain>
    </source>
</reference>
<evidence type="ECO:0000256" key="4">
    <source>
        <dbReference type="ARBA" id="ARBA00023235"/>
    </source>
</evidence>
<dbReference type="RefSeq" id="WP_120204535.1">
    <property type="nucleotide sequence ID" value="NZ_CP032514.1"/>
</dbReference>
<dbReference type="EC" id="5.1.3.15" evidence="3"/>
<dbReference type="Gene3D" id="2.70.98.10">
    <property type="match status" value="1"/>
</dbReference>
<dbReference type="InterPro" id="IPR025532">
    <property type="entry name" value="G6P_1-epimerase"/>
</dbReference>
<comment type="similarity">
    <text evidence="2">Belongs to the glucose-6-phosphate 1-epimerase family.</text>
</comment>
<dbReference type="InterPro" id="IPR014718">
    <property type="entry name" value="GH-type_carb-bd"/>
</dbReference>
<evidence type="ECO:0000256" key="1">
    <source>
        <dbReference type="ARBA" id="ARBA00001096"/>
    </source>
</evidence>
<proteinExistence type="inferred from homology"/>
<organism evidence="6 7">
    <name type="scientific">Actinomyces lilanjuaniae</name>
    <dbReference type="NCBI Taxonomy" id="2321394"/>
    <lineage>
        <taxon>Bacteria</taxon>
        <taxon>Bacillati</taxon>
        <taxon>Actinomycetota</taxon>
        <taxon>Actinomycetes</taxon>
        <taxon>Actinomycetales</taxon>
        <taxon>Actinomycetaceae</taxon>
        <taxon>Actinomyces</taxon>
    </lineage>
</organism>
<dbReference type="EMBL" id="CP032514">
    <property type="protein sequence ID" value="AYD89859.1"/>
    <property type="molecule type" value="Genomic_DNA"/>
</dbReference>
<dbReference type="SUPFAM" id="SSF74650">
    <property type="entry name" value="Galactose mutarotase-like"/>
    <property type="match status" value="1"/>
</dbReference>